<dbReference type="STRING" id="1312852.EG19_11070"/>
<sequence length="190" mass="20942">MRRPNLASKPFLNTRPVWVVSGVIWLLALALSGYSVVDFLSVRGQEKDAGSKLLALSQKASLLSQQADALNRELSRVNWKKLKLEVDSVAHAASQRQLRWGRLLSDLENVTPWDVRLLSINPAVDASGKVTITLEGVATSREAWLKFLGRLMEDPRFANPIPRQEEAPGTGSPMGYGFSLSVTYNPEVAT</sequence>
<protein>
    <recommendedName>
        <fullName evidence="4">PilN domain-containing protein</fullName>
    </recommendedName>
</protein>
<dbReference type="AlphaFoldDB" id="A0A062Y161"/>
<dbReference type="Proteomes" id="UP000027284">
    <property type="component" value="Unassembled WGS sequence"/>
</dbReference>
<evidence type="ECO:0000313" key="3">
    <source>
        <dbReference type="Proteomes" id="UP000027284"/>
    </source>
</evidence>
<evidence type="ECO:0000313" key="2">
    <source>
        <dbReference type="EMBL" id="KDA54505.1"/>
    </source>
</evidence>
<organism evidence="2 3">
    <name type="scientific">Thermoanaerobaculum aquaticum</name>
    <dbReference type="NCBI Taxonomy" id="1312852"/>
    <lineage>
        <taxon>Bacteria</taxon>
        <taxon>Pseudomonadati</taxon>
        <taxon>Acidobacteriota</taxon>
        <taxon>Thermoanaerobaculia</taxon>
        <taxon>Thermoanaerobaculales</taxon>
        <taxon>Thermoanaerobaculaceae</taxon>
        <taxon>Thermoanaerobaculum</taxon>
    </lineage>
</organism>
<keyword evidence="1" id="KW-1133">Transmembrane helix</keyword>
<evidence type="ECO:0008006" key="4">
    <source>
        <dbReference type="Google" id="ProtNLM"/>
    </source>
</evidence>
<gene>
    <name evidence="2" type="ORF">EG19_11070</name>
</gene>
<keyword evidence="1" id="KW-0472">Membrane</keyword>
<proteinExistence type="predicted"/>
<keyword evidence="3" id="KW-1185">Reference proteome</keyword>
<comment type="caution">
    <text evidence="2">The sequence shown here is derived from an EMBL/GenBank/DDBJ whole genome shotgun (WGS) entry which is preliminary data.</text>
</comment>
<feature type="transmembrane region" description="Helical" evidence="1">
    <location>
        <begin position="16"/>
        <end position="37"/>
    </location>
</feature>
<dbReference type="EMBL" id="JMFG01000007">
    <property type="protein sequence ID" value="KDA54505.1"/>
    <property type="molecule type" value="Genomic_DNA"/>
</dbReference>
<keyword evidence="1" id="KW-0812">Transmembrane</keyword>
<accession>A0A062Y161</accession>
<evidence type="ECO:0000256" key="1">
    <source>
        <dbReference type="SAM" id="Phobius"/>
    </source>
</evidence>
<name>A0A062Y161_9BACT</name>
<dbReference type="RefSeq" id="WP_038047396.1">
    <property type="nucleotide sequence ID" value="NZ_JMFG01000007.1"/>
</dbReference>
<reference evidence="2 3" key="1">
    <citation type="submission" date="2014-04" db="EMBL/GenBank/DDBJ databases">
        <title>The Genome Sequence of Thermoanaerobaculum aquaticum MP-01, The First Cultivated Group 23 Acidobacterium.</title>
        <authorList>
            <person name="Stamps B.W."/>
            <person name="Losey N.A."/>
            <person name="Lawson P.A."/>
            <person name="Stevenson B.S."/>
        </authorList>
    </citation>
    <scope>NUCLEOTIDE SEQUENCE [LARGE SCALE GENOMIC DNA]</scope>
    <source>
        <strain evidence="2 3">MP-01</strain>
    </source>
</reference>